<name>A0A2K2EV90_9CLOT</name>
<dbReference type="EMBL" id="NIOJ01000010">
    <property type="protein sequence ID" value="PNU00472.1"/>
    <property type="molecule type" value="Genomic_DNA"/>
</dbReference>
<feature type="region of interest" description="Disordered" evidence="1">
    <location>
        <begin position="104"/>
        <end position="157"/>
    </location>
</feature>
<dbReference type="SMART" id="SM00287">
    <property type="entry name" value="SH3b"/>
    <property type="match status" value="1"/>
</dbReference>
<accession>A0A2K2EV90</accession>
<dbReference type="Pfam" id="PF08239">
    <property type="entry name" value="SH3_3"/>
    <property type="match status" value="1"/>
</dbReference>
<sequence length="282" mass="30426">MKKKLVYLIVLVLACTSLLNIGGPDVQKVTAAPSFQKVNFTDAVVTANSLNVRQGPSTKYPVVCVLKKGQKVKVFGKIDSWYAVYDVSSGCVGAVSAQYIKTSGSTTAKTPTTKTPTTKTPTTKTPTTQTPAPQTPTTQTPQTSDKTPSTTPPEGISQDEQKLLDLVNEARADAGVGPLAFDMELVKVARLKAQDMVNNNYFAHQSPTYGSPFDMMRKFDIEFKTAGENIAGNQTVEAAFKAWMNSEGHRKNILNGSFNYTGIGIVDSPTYGKVLVQQFIGK</sequence>
<dbReference type="Proteomes" id="UP000236151">
    <property type="component" value="Unassembled WGS sequence"/>
</dbReference>
<gene>
    <name evidence="4" type="ORF">CDQ84_05850</name>
</gene>
<dbReference type="PANTHER" id="PTHR31157:SF1">
    <property type="entry name" value="SCP DOMAIN-CONTAINING PROTEIN"/>
    <property type="match status" value="1"/>
</dbReference>
<reference evidence="4 5" key="1">
    <citation type="submission" date="2017-06" db="EMBL/GenBank/DDBJ databases">
        <title>Investigating the central metabolism of Clostridium thermosuccinogenes.</title>
        <authorList>
            <person name="Koendjbiharie J.G."/>
            <person name="van Kranenburg R."/>
        </authorList>
    </citation>
    <scope>NUCLEOTIDE SEQUENCE [LARGE SCALE GENOMIC DNA]</scope>
    <source>
        <strain evidence="4 5">DSM 5806</strain>
    </source>
</reference>
<dbReference type="InterPro" id="IPR014258">
    <property type="entry name" value="CAP_domain_YkwD-like"/>
</dbReference>
<comment type="caution">
    <text evidence="4">The sequence shown here is derived from an EMBL/GenBank/DDBJ whole genome shotgun (WGS) entry which is preliminary data.</text>
</comment>
<evidence type="ECO:0000256" key="1">
    <source>
        <dbReference type="SAM" id="MobiDB-lite"/>
    </source>
</evidence>
<dbReference type="CDD" id="cd05379">
    <property type="entry name" value="CAP_bacterial"/>
    <property type="match status" value="1"/>
</dbReference>
<keyword evidence="2" id="KW-0732">Signal</keyword>
<dbReference type="OrthoDB" id="9783944at2"/>
<dbReference type="PROSITE" id="PS51781">
    <property type="entry name" value="SH3B"/>
    <property type="match status" value="1"/>
</dbReference>
<dbReference type="Pfam" id="PF00188">
    <property type="entry name" value="CAP"/>
    <property type="match status" value="1"/>
</dbReference>
<dbReference type="PANTHER" id="PTHR31157">
    <property type="entry name" value="SCP DOMAIN-CONTAINING PROTEIN"/>
    <property type="match status" value="1"/>
</dbReference>
<dbReference type="NCBIfam" id="TIGR02909">
    <property type="entry name" value="spore_YkwD"/>
    <property type="match status" value="1"/>
</dbReference>
<feature type="chain" id="PRO_5039010310" evidence="2">
    <location>
        <begin position="23"/>
        <end position="282"/>
    </location>
</feature>
<organism evidence="4 5">
    <name type="scientific">Clostridium thermosuccinogenes</name>
    <dbReference type="NCBI Taxonomy" id="84032"/>
    <lineage>
        <taxon>Bacteria</taxon>
        <taxon>Bacillati</taxon>
        <taxon>Bacillota</taxon>
        <taxon>Clostridia</taxon>
        <taxon>Eubacteriales</taxon>
        <taxon>Clostridiaceae</taxon>
        <taxon>Clostridium</taxon>
    </lineage>
</organism>
<evidence type="ECO:0000259" key="3">
    <source>
        <dbReference type="PROSITE" id="PS51781"/>
    </source>
</evidence>
<proteinExistence type="predicted"/>
<dbReference type="InterPro" id="IPR035940">
    <property type="entry name" value="CAP_sf"/>
</dbReference>
<keyword evidence="5" id="KW-1185">Reference proteome</keyword>
<dbReference type="InterPro" id="IPR003646">
    <property type="entry name" value="SH3-like_bac-type"/>
</dbReference>
<feature type="signal peptide" evidence="2">
    <location>
        <begin position="1"/>
        <end position="22"/>
    </location>
</feature>
<dbReference type="KEGG" id="cthd:CDO33_03490"/>
<evidence type="ECO:0000313" key="5">
    <source>
        <dbReference type="Proteomes" id="UP000236151"/>
    </source>
</evidence>
<feature type="compositionally biased region" description="Low complexity" evidence="1">
    <location>
        <begin position="104"/>
        <end position="153"/>
    </location>
</feature>
<feature type="domain" description="SH3b" evidence="3">
    <location>
        <begin position="40"/>
        <end position="104"/>
    </location>
</feature>
<evidence type="ECO:0000313" key="4">
    <source>
        <dbReference type="EMBL" id="PNU00472.1"/>
    </source>
</evidence>
<dbReference type="InterPro" id="IPR014044">
    <property type="entry name" value="CAP_dom"/>
</dbReference>
<dbReference type="AlphaFoldDB" id="A0A2K2EV90"/>
<protein>
    <submittedName>
        <fullName evidence="4">SCP-like extracellular protein</fullName>
    </submittedName>
</protein>
<dbReference type="RefSeq" id="WP_103080801.1">
    <property type="nucleotide sequence ID" value="NZ_CP021850.1"/>
</dbReference>
<dbReference type="Gene3D" id="3.40.33.10">
    <property type="entry name" value="CAP"/>
    <property type="match status" value="1"/>
</dbReference>
<dbReference type="PROSITE" id="PS51257">
    <property type="entry name" value="PROKAR_LIPOPROTEIN"/>
    <property type="match status" value="1"/>
</dbReference>
<evidence type="ECO:0000256" key="2">
    <source>
        <dbReference type="SAM" id="SignalP"/>
    </source>
</evidence>
<dbReference type="SUPFAM" id="SSF55797">
    <property type="entry name" value="PR-1-like"/>
    <property type="match status" value="1"/>
</dbReference>